<evidence type="ECO:0000256" key="3">
    <source>
        <dbReference type="ARBA" id="ARBA00022884"/>
    </source>
</evidence>
<keyword evidence="5 6" id="KW-0687">Ribonucleoprotein</keyword>
<name>A0A7T0G2E9_9BACT</name>
<evidence type="ECO:0000256" key="4">
    <source>
        <dbReference type="ARBA" id="ARBA00022980"/>
    </source>
</evidence>
<reference evidence="8" key="1">
    <citation type="submission" date="2020-02" db="EMBL/GenBank/DDBJ databases">
        <title>Genomic and physiological characterization of two novel Nitrospinaceae genera.</title>
        <authorList>
            <person name="Mueller A.J."/>
            <person name="Jung M.-Y."/>
            <person name="Strachan C.R."/>
            <person name="Herbold C.W."/>
            <person name="Kirkegaard R.H."/>
            <person name="Daims H."/>
        </authorList>
    </citation>
    <scope>NUCLEOTIDE SEQUENCE [LARGE SCALE GENOMIC DNA]</scope>
</reference>
<dbReference type="Pfam" id="PF00276">
    <property type="entry name" value="Ribosomal_L23"/>
    <property type="match status" value="1"/>
</dbReference>
<evidence type="ECO:0000313" key="8">
    <source>
        <dbReference type="Proteomes" id="UP000594464"/>
    </source>
</evidence>
<sequence>MEEHYRILRKPLVTEKSATIQQESNRVTFGVHPDANKIQIKNAIEKIFGVKVLSVNTSMVQSKKRRYGRNVGYSKKWKKAIALLKEGDKIELFEGV</sequence>
<dbReference type="NCBIfam" id="NF004363">
    <property type="entry name" value="PRK05738.2-4"/>
    <property type="match status" value="1"/>
</dbReference>
<dbReference type="GO" id="GO:0006412">
    <property type="term" value="P:translation"/>
    <property type="evidence" value="ECO:0007669"/>
    <property type="project" value="UniProtKB-UniRule"/>
</dbReference>
<dbReference type="AlphaFoldDB" id="A0A7T0G2E9"/>
<evidence type="ECO:0000256" key="2">
    <source>
        <dbReference type="ARBA" id="ARBA00022730"/>
    </source>
</evidence>
<dbReference type="FunFam" id="3.30.70.330:FF:000001">
    <property type="entry name" value="50S ribosomal protein L23"/>
    <property type="match status" value="1"/>
</dbReference>
<dbReference type="KEGG" id="nva:G3M78_02135"/>
<keyword evidence="4 6" id="KW-0689">Ribosomal protein</keyword>
<proteinExistence type="inferred from homology"/>
<comment type="function">
    <text evidence="6">One of the early assembly proteins it binds 23S rRNA. One of the proteins that surrounds the polypeptide exit tunnel on the outside of the ribosome. Forms the main docking site for trigger factor binding to the ribosome.</text>
</comment>
<protein>
    <recommendedName>
        <fullName evidence="6">Large ribosomal subunit protein uL23</fullName>
    </recommendedName>
</protein>
<evidence type="ECO:0000313" key="7">
    <source>
        <dbReference type="EMBL" id="QPJ64264.1"/>
    </source>
</evidence>
<organism evidence="7 8">
    <name type="scientific">Candidatus Nitrohelix vancouverensis</name>
    <dbReference type="NCBI Taxonomy" id="2705534"/>
    <lineage>
        <taxon>Bacteria</taxon>
        <taxon>Pseudomonadati</taxon>
        <taxon>Nitrospinota/Tectimicrobiota group</taxon>
        <taxon>Nitrospinota</taxon>
        <taxon>Nitrospinia</taxon>
        <taxon>Nitrospinales</taxon>
        <taxon>Nitrospinaceae</taxon>
        <taxon>Candidatus Nitrohelix</taxon>
    </lineage>
</organism>
<dbReference type="InterPro" id="IPR013025">
    <property type="entry name" value="Ribosomal_uL23-like"/>
</dbReference>
<keyword evidence="3 6" id="KW-0694">RNA-binding</keyword>
<evidence type="ECO:0000256" key="1">
    <source>
        <dbReference type="ARBA" id="ARBA00006700"/>
    </source>
</evidence>
<keyword evidence="2 6" id="KW-0699">rRNA-binding</keyword>
<dbReference type="NCBIfam" id="NF004366">
    <property type="entry name" value="PRK05738.3-2"/>
    <property type="match status" value="1"/>
</dbReference>
<dbReference type="GO" id="GO:1990904">
    <property type="term" value="C:ribonucleoprotein complex"/>
    <property type="evidence" value="ECO:0007669"/>
    <property type="project" value="UniProtKB-KW"/>
</dbReference>
<dbReference type="GO" id="GO:0005840">
    <property type="term" value="C:ribosome"/>
    <property type="evidence" value="ECO:0007669"/>
    <property type="project" value="UniProtKB-KW"/>
</dbReference>
<dbReference type="Gene3D" id="3.30.70.330">
    <property type="match status" value="1"/>
</dbReference>
<dbReference type="SUPFAM" id="SSF54189">
    <property type="entry name" value="Ribosomal proteins S24e, L23 and L15e"/>
    <property type="match status" value="1"/>
</dbReference>
<accession>A0A7T0G2E9</accession>
<evidence type="ECO:0000256" key="5">
    <source>
        <dbReference type="ARBA" id="ARBA00023274"/>
    </source>
</evidence>
<dbReference type="Proteomes" id="UP000594464">
    <property type="component" value="Chromosome"/>
</dbReference>
<gene>
    <name evidence="6 7" type="primary">rplW</name>
    <name evidence="7" type="ORF">G3M78_02135</name>
</gene>
<evidence type="ECO:0000256" key="6">
    <source>
        <dbReference type="HAMAP-Rule" id="MF_01369"/>
    </source>
</evidence>
<comment type="similarity">
    <text evidence="1 6">Belongs to the universal ribosomal protein uL23 family.</text>
</comment>
<dbReference type="PANTHER" id="PTHR11620">
    <property type="entry name" value="60S RIBOSOMAL PROTEIN L23A"/>
    <property type="match status" value="1"/>
</dbReference>
<dbReference type="InterPro" id="IPR012677">
    <property type="entry name" value="Nucleotide-bd_a/b_plait_sf"/>
</dbReference>
<dbReference type="InterPro" id="IPR012678">
    <property type="entry name" value="Ribosomal_uL23/eL15/eS24_sf"/>
</dbReference>
<dbReference type="GO" id="GO:0019843">
    <property type="term" value="F:rRNA binding"/>
    <property type="evidence" value="ECO:0007669"/>
    <property type="project" value="UniProtKB-UniRule"/>
</dbReference>
<dbReference type="HAMAP" id="MF_01369_B">
    <property type="entry name" value="Ribosomal_uL23_B"/>
    <property type="match status" value="1"/>
</dbReference>
<comment type="subunit">
    <text evidence="6">Part of the 50S ribosomal subunit. Contacts protein L29, and trigger factor when it is bound to the ribosome.</text>
</comment>
<dbReference type="GO" id="GO:0003735">
    <property type="term" value="F:structural constituent of ribosome"/>
    <property type="evidence" value="ECO:0007669"/>
    <property type="project" value="InterPro"/>
</dbReference>
<dbReference type="EMBL" id="CP048620">
    <property type="protein sequence ID" value="QPJ64264.1"/>
    <property type="molecule type" value="Genomic_DNA"/>
</dbReference>